<dbReference type="InterPro" id="IPR003615">
    <property type="entry name" value="HNH_nuc"/>
</dbReference>
<feature type="compositionally biased region" description="Basic and acidic residues" evidence="1">
    <location>
        <begin position="50"/>
        <end position="59"/>
    </location>
</feature>
<dbReference type="Proteomes" id="UP000008366">
    <property type="component" value="Unassembled WGS sequence"/>
</dbReference>
<dbReference type="AlphaFoldDB" id="K6WX32"/>
<dbReference type="Gene3D" id="1.10.30.50">
    <property type="match status" value="1"/>
</dbReference>
<dbReference type="Pfam" id="PF01844">
    <property type="entry name" value="HNH"/>
    <property type="match status" value="1"/>
</dbReference>
<dbReference type="OrthoDB" id="9802640at2"/>
<dbReference type="GO" id="GO:0003676">
    <property type="term" value="F:nucleic acid binding"/>
    <property type="evidence" value="ECO:0007669"/>
    <property type="project" value="InterPro"/>
</dbReference>
<dbReference type="RefSeq" id="WP_006594888.1">
    <property type="nucleotide sequence ID" value="NZ_BAHD01000134.1"/>
</dbReference>
<evidence type="ECO:0000313" key="3">
    <source>
        <dbReference type="EMBL" id="GAB98356.1"/>
    </source>
</evidence>
<dbReference type="InterPro" id="IPR002711">
    <property type="entry name" value="HNH"/>
</dbReference>
<evidence type="ECO:0000259" key="2">
    <source>
        <dbReference type="SMART" id="SM00507"/>
    </source>
</evidence>
<reference evidence="3 4" key="1">
    <citation type="submission" date="2012-08" db="EMBL/GenBank/DDBJ databases">
        <title>Whole genome shotgun sequence of Kineosphaera limosa NBRC 100340.</title>
        <authorList>
            <person name="Yoshida I."/>
            <person name="Isaki S."/>
            <person name="Hosoyama A."/>
            <person name="Tsuchikane K."/>
            <person name="Katsumata H."/>
            <person name="Ando Y."/>
            <person name="Ohji S."/>
            <person name="Hamada M."/>
            <person name="Tamura T."/>
            <person name="Yamazoe A."/>
            <person name="Yamazaki S."/>
            <person name="Fujita N."/>
        </authorList>
    </citation>
    <scope>NUCLEOTIDE SEQUENCE [LARGE SCALE GENOMIC DNA]</scope>
    <source>
        <strain evidence="3 4">NBRC 100340</strain>
    </source>
</reference>
<feature type="domain" description="HNH nuclease" evidence="2">
    <location>
        <begin position="155"/>
        <end position="219"/>
    </location>
</feature>
<evidence type="ECO:0000313" key="4">
    <source>
        <dbReference type="Proteomes" id="UP000008366"/>
    </source>
</evidence>
<dbReference type="STRING" id="1184609.KILIM_134_00050"/>
<dbReference type="CDD" id="cd00085">
    <property type="entry name" value="HNHc"/>
    <property type="match status" value="1"/>
</dbReference>
<evidence type="ECO:0000256" key="1">
    <source>
        <dbReference type="SAM" id="MobiDB-lite"/>
    </source>
</evidence>
<protein>
    <recommendedName>
        <fullName evidence="2">HNH nuclease domain-containing protein</fullName>
    </recommendedName>
</protein>
<dbReference type="GO" id="GO:0004519">
    <property type="term" value="F:endonuclease activity"/>
    <property type="evidence" value="ECO:0007669"/>
    <property type="project" value="InterPro"/>
</dbReference>
<feature type="region of interest" description="Disordered" evidence="1">
    <location>
        <begin position="50"/>
        <end position="85"/>
    </location>
</feature>
<organism evidence="3 4">
    <name type="scientific">Kineosphaera limosa NBRC 100340</name>
    <dbReference type="NCBI Taxonomy" id="1184609"/>
    <lineage>
        <taxon>Bacteria</taxon>
        <taxon>Bacillati</taxon>
        <taxon>Actinomycetota</taxon>
        <taxon>Actinomycetes</taxon>
        <taxon>Micrococcales</taxon>
        <taxon>Dermatophilaceae</taxon>
        <taxon>Kineosphaera</taxon>
    </lineage>
</organism>
<accession>K6WX32</accession>
<keyword evidence="4" id="KW-1185">Reference proteome</keyword>
<gene>
    <name evidence="3" type="ORF">KILIM_134_00050</name>
</gene>
<dbReference type="GO" id="GO:0008270">
    <property type="term" value="F:zinc ion binding"/>
    <property type="evidence" value="ECO:0007669"/>
    <property type="project" value="InterPro"/>
</dbReference>
<comment type="caution">
    <text evidence="3">The sequence shown here is derived from an EMBL/GenBank/DDBJ whole genome shotgun (WGS) entry which is preliminary data.</text>
</comment>
<dbReference type="eggNOG" id="COG3183">
    <property type="taxonomic scope" value="Bacteria"/>
</dbReference>
<dbReference type="SMART" id="SM00507">
    <property type="entry name" value="HNHc"/>
    <property type="match status" value="1"/>
</dbReference>
<name>K6WX32_9MICO</name>
<dbReference type="EMBL" id="BAHD01000134">
    <property type="protein sequence ID" value="GAB98356.1"/>
    <property type="molecule type" value="Genomic_DNA"/>
</dbReference>
<sequence>MATRRADAWTEDEIIVAADIVRRHGWRDVREHDPDVLALSALLRALPEHRDQAAEDPKFRSPASVRRKMTDIRTTHPDYTGSRTRGGVTTLRVAEAFATNGDDLARIAATQRCQWERDVADAVETPDLDIPLEAHEGRTELVSHLRRERDPKLRAAKIEAVLRGHGALTCEVCDFNFGATYGDVGDGYIEVHHLVPLHASGETMTRLADLALLCSNCHRMIHRRMPWLTPEELQDVVRRAG</sequence>
<proteinExistence type="predicted"/>